<dbReference type="OrthoDB" id="430522at2759"/>
<dbReference type="InterPro" id="IPR051842">
    <property type="entry name" value="uS12_prolyl_hydroxylase"/>
</dbReference>
<evidence type="ECO:0000256" key="13">
    <source>
        <dbReference type="SAM" id="MobiDB-lite"/>
    </source>
</evidence>
<evidence type="ECO:0000256" key="5">
    <source>
        <dbReference type="ARBA" id="ARBA00022896"/>
    </source>
</evidence>
<dbReference type="STRING" id="1432307.W9CRS3"/>
<dbReference type="InterPro" id="IPR039558">
    <property type="entry name" value="TPA1/OFD1_N"/>
</dbReference>
<dbReference type="Proteomes" id="UP000019487">
    <property type="component" value="Unassembled WGS sequence"/>
</dbReference>
<keyword evidence="5" id="KW-0847">Vitamin C</keyword>
<keyword evidence="6" id="KW-0223">Dioxygenase</keyword>
<comment type="catalytic activity">
    <reaction evidence="11">
        <text>[ribosomal protein uS12]-(3S)-3-hydroxy-L-proline + 2-oxoglutarate + O2 = [ribosomal protein uS12]-(3S)-3,4-dihydroxy-L-proline + succinate + CO2</text>
        <dbReference type="Rhea" id="RHEA:54160"/>
        <dbReference type="Rhea" id="RHEA-COMP:13817"/>
        <dbReference type="Rhea" id="RHEA-COMP:13818"/>
        <dbReference type="ChEBI" id="CHEBI:15379"/>
        <dbReference type="ChEBI" id="CHEBI:16526"/>
        <dbReference type="ChEBI" id="CHEBI:16810"/>
        <dbReference type="ChEBI" id="CHEBI:30031"/>
        <dbReference type="ChEBI" id="CHEBI:85428"/>
        <dbReference type="ChEBI" id="CHEBI:138052"/>
    </reaction>
</comment>
<dbReference type="GO" id="GO:0005506">
    <property type="term" value="F:iron ion binding"/>
    <property type="evidence" value="ECO:0007669"/>
    <property type="project" value="InterPro"/>
</dbReference>
<evidence type="ECO:0000256" key="7">
    <source>
        <dbReference type="ARBA" id="ARBA00023002"/>
    </source>
</evidence>
<organism evidence="15 16">
    <name type="scientific">Sclerotinia borealis (strain F-4128)</name>
    <dbReference type="NCBI Taxonomy" id="1432307"/>
    <lineage>
        <taxon>Eukaryota</taxon>
        <taxon>Fungi</taxon>
        <taxon>Dikarya</taxon>
        <taxon>Ascomycota</taxon>
        <taxon>Pezizomycotina</taxon>
        <taxon>Leotiomycetes</taxon>
        <taxon>Helotiales</taxon>
        <taxon>Sclerotiniaceae</taxon>
        <taxon>Sclerotinia</taxon>
    </lineage>
</organism>
<keyword evidence="4" id="KW-0479">Metal-binding</keyword>
<keyword evidence="9" id="KW-0539">Nucleus</keyword>
<feature type="region of interest" description="Disordered" evidence="13">
    <location>
        <begin position="1"/>
        <end position="31"/>
    </location>
</feature>
<dbReference type="SMART" id="SM00702">
    <property type="entry name" value="P4Hc"/>
    <property type="match status" value="1"/>
</dbReference>
<dbReference type="PANTHER" id="PTHR12117">
    <property type="entry name" value="HISTONE ACETYLTRANSFERASE COMPLEX"/>
    <property type="match status" value="1"/>
</dbReference>
<dbReference type="PROSITE" id="PS51471">
    <property type="entry name" value="FE2OG_OXY"/>
    <property type="match status" value="1"/>
</dbReference>
<feature type="domain" description="Fe2OG dioxygenase" evidence="14">
    <location>
        <begin position="146"/>
        <end position="270"/>
    </location>
</feature>
<evidence type="ECO:0000256" key="4">
    <source>
        <dbReference type="ARBA" id="ARBA00022723"/>
    </source>
</evidence>
<evidence type="ECO:0000256" key="6">
    <source>
        <dbReference type="ARBA" id="ARBA00022964"/>
    </source>
</evidence>
<evidence type="ECO:0000256" key="8">
    <source>
        <dbReference type="ARBA" id="ARBA00023004"/>
    </source>
</evidence>
<sequence length="680" mass="76235">MKRKADTQSNGENGKTILKKRAKKSLSDEDARKSFKKGLFDKEILKKYTKEYASSEPYKHQVISPLIDDALLRSVRNEIRENVHFTPKETDIYKIHQSGDLANLDGLDDGALEKLPSLLRLRDALYSSSFRKYVAKITGSGELSGRKTDMAINVYTPGCHLLCHDDVIGSRKVSYILYLTDPDVAWKEEWGGALRLFPTKEFEDDGVKTVTPSPDTSKSIPPAWNQLSFFAVQPGQSFHDVEEVYHAASKEQLEKDGGRVRMAVSGWFHIPQIGEEGYVKGAEEKWGKNSSLMQLQGNPDKYDFPTEEPVTVVASTADDDEENGLEEADLDFLLKYMAPTYLTPDTLEQVAERFEEESNVTLDGLLSVKFAAKVREYVEAQEAAGLPESSVEIEKGSWKVAKPPHKHRFLYQQPSANKSSNSTNELNPIEEILNVLLPSTQFRKWLEIATSCQVENYDLLARRFRKGSDYALAKNYEGEPRLEVDLGLTSTTGWGDDGDDEENEENEDDDDEEEEESKPKSKSKTKEKPKEKKKAPKPQKDPEPEPEEEDVGGHLVFMAGDEENDEDAAIYKAAGEEEDDGVLFTMPASWNKMSIVLRDGGVLKFVKYVSKKAKGDRWDISGAFGVKEGDDEDDDGEEEEEEEGEGEGDAIQETQISLEDSDEEGTFNGFPDSDLDSDSD</sequence>
<dbReference type="GO" id="GO:0005737">
    <property type="term" value="C:cytoplasm"/>
    <property type="evidence" value="ECO:0007669"/>
    <property type="project" value="TreeGrafter"/>
</dbReference>
<evidence type="ECO:0000256" key="3">
    <source>
        <dbReference type="ARBA" id="ARBA00007443"/>
    </source>
</evidence>
<dbReference type="HOGENOM" id="CLU_017005_0_0_1"/>
<dbReference type="GO" id="GO:0031543">
    <property type="term" value="F:peptidyl-proline dioxygenase activity"/>
    <property type="evidence" value="ECO:0007669"/>
    <property type="project" value="UniProtKB-ARBA"/>
</dbReference>
<protein>
    <recommendedName>
        <fullName evidence="12">uS12 prolyl 3,4-dihydroxylase</fullName>
    </recommendedName>
</protein>
<keyword evidence="7" id="KW-0560">Oxidoreductase</keyword>
<dbReference type="GO" id="GO:0009896">
    <property type="term" value="P:positive regulation of catabolic process"/>
    <property type="evidence" value="ECO:0007669"/>
    <property type="project" value="UniProtKB-ARBA"/>
</dbReference>
<dbReference type="Pfam" id="PF10637">
    <property type="entry name" value="Ofd1_CTDD"/>
    <property type="match status" value="1"/>
</dbReference>
<proteinExistence type="inferred from homology"/>
<dbReference type="GO" id="GO:0031418">
    <property type="term" value="F:L-ascorbic acid binding"/>
    <property type="evidence" value="ECO:0007669"/>
    <property type="project" value="UniProtKB-KW"/>
</dbReference>
<feature type="region of interest" description="Disordered" evidence="13">
    <location>
        <begin position="483"/>
        <end position="566"/>
    </location>
</feature>
<comment type="cofactor">
    <cofactor evidence="1">
        <name>L-ascorbate</name>
        <dbReference type="ChEBI" id="CHEBI:38290"/>
    </cofactor>
</comment>
<evidence type="ECO:0000259" key="14">
    <source>
        <dbReference type="PROSITE" id="PS51471"/>
    </source>
</evidence>
<gene>
    <name evidence="15" type="ORF">SBOR_1011</name>
</gene>
<evidence type="ECO:0000256" key="1">
    <source>
        <dbReference type="ARBA" id="ARBA00001961"/>
    </source>
</evidence>
<accession>W9CRS3</accession>
<evidence type="ECO:0000313" key="15">
    <source>
        <dbReference type="EMBL" id="ESZ98561.1"/>
    </source>
</evidence>
<dbReference type="InterPro" id="IPR006620">
    <property type="entry name" value="Pro_4_hyd_alph"/>
</dbReference>
<dbReference type="PANTHER" id="PTHR12117:SF0">
    <property type="entry name" value="PROLYL 3-HYDROXYLASE OGFOD1"/>
    <property type="match status" value="1"/>
</dbReference>
<dbReference type="AlphaFoldDB" id="W9CRS3"/>
<comment type="similarity">
    <text evidence="3">Belongs to the TPA1 family.</text>
</comment>
<comment type="caution">
    <text evidence="15">The sequence shown here is derived from an EMBL/GenBank/DDBJ whole genome shotgun (WGS) entry which is preliminary data.</text>
</comment>
<comment type="subcellular location">
    <subcellularLocation>
        <location evidence="2">Nucleus</location>
    </subcellularLocation>
</comment>
<evidence type="ECO:0000256" key="2">
    <source>
        <dbReference type="ARBA" id="ARBA00004123"/>
    </source>
</evidence>
<dbReference type="GO" id="GO:0010604">
    <property type="term" value="P:positive regulation of macromolecule metabolic process"/>
    <property type="evidence" value="ECO:0007669"/>
    <property type="project" value="UniProtKB-ARBA"/>
</dbReference>
<dbReference type="Gene3D" id="2.60.120.620">
    <property type="entry name" value="q2cbj1_9rhob like domain"/>
    <property type="match status" value="2"/>
</dbReference>
<dbReference type="GO" id="GO:0006449">
    <property type="term" value="P:regulation of translational termination"/>
    <property type="evidence" value="ECO:0007669"/>
    <property type="project" value="TreeGrafter"/>
</dbReference>
<dbReference type="InterPro" id="IPR019601">
    <property type="entry name" value="Oxoglutarate/Fe-dep_Oase_C"/>
</dbReference>
<keyword evidence="16" id="KW-1185">Reference proteome</keyword>
<comment type="catalytic activity">
    <reaction evidence="10">
        <text>[ribosomal protein uS12]-L-proline + 2-oxoglutarate + O2 = [ribosomal protein uS12]-(3S)-3-hydroxy-L-proline + succinate + CO2</text>
        <dbReference type="Rhea" id="RHEA:54156"/>
        <dbReference type="Rhea" id="RHEA-COMP:13816"/>
        <dbReference type="Rhea" id="RHEA-COMP:13818"/>
        <dbReference type="ChEBI" id="CHEBI:15379"/>
        <dbReference type="ChEBI" id="CHEBI:16526"/>
        <dbReference type="ChEBI" id="CHEBI:16810"/>
        <dbReference type="ChEBI" id="CHEBI:30031"/>
        <dbReference type="ChEBI" id="CHEBI:50342"/>
        <dbReference type="ChEBI" id="CHEBI:85428"/>
    </reaction>
</comment>
<keyword evidence="8" id="KW-0408">Iron</keyword>
<dbReference type="InterPro" id="IPR005123">
    <property type="entry name" value="Oxoglu/Fe-dep_dioxygenase_dom"/>
</dbReference>
<name>W9CRS3_SCLBF</name>
<dbReference type="GO" id="GO:0005634">
    <property type="term" value="C:nucleus"/>
    <property type="evidence" value="ECO:0007669"/>
    <property type="project" value="UniProtKB-SubCell"/>
</dbReference>
<evidence type="ECO:0000313" key="16">
    <source>
        <dbReference type="Proteomes" id="UP000019487"/>
    </source>
</evidence>
<reference evidence="15 16" key="1">
    <citation type="journal article" date="2014" name="Genome Announc.">
        <title>Draft genome sequence of Sclerotinia borealis, a psychrophilic plant pathogenic fungus.</title>
        <authorList>
            <person name="Mardanov A.V."/>
            <person name="Beletsky A.V."/>
            <person name="Kadnikov V.V."/>
            <person name="Ignatov A.N."/>
            <person name="Ravin N.V."/>
        </authorList>
    </citation>
    <scope>NUCLEOTIDE SEQUENCE [LARGE SCALE GENOMIC DNA]</scope>
    <source>
        <strain evidence="16">F-4157</strain>
    </source>
</reference>
<dbReference type="EMBL" id="AYSA01000039">
    <property type="protein sequence ID" value="ESZ98561.1"/>
    <property type="molecule type" value="Genomic_DNA"/>
</dbReference>
<dbReference type="FunFam" id="2.60.120.620:FF:000014">
    <property type="entry name" value="Prolyl 3,4-dihydroxylase TPA1"/>
    <property type="match status" value="1"/>
</dbReference>
<dbReference type="Pfam" id="PF13661">
    <property type="entry name" value="2OG-FeII_Oxy_4"/>
    <property type="match status" value="1"/>
</dbReference>
<evidence type="ECO:0000256" key="11">
    <source>
        <dbReference type="ARBA" id="ARBA00051966"/>
    </source>
</evidence>
<feature type="compositionally biased region" description="Acidic residues" evidence="13">
    <location>
        <begin position="629"/>
        <end position="650"/>
    </location>
</feature>
<evidence type="ECO:0000256" key="12">
    <source>
        <dbReference type="ARBA" id="ARBA00081607"/>
    </source>
</evidence>
<feature type="compositionally biased region" description="Acidic residues" evidence="13">
    <location>
        <begin position="496"/>
        <end position="516"/>
    </location>
</feature>
<evidence type="ECO:0000256" key="9">
    <source>
        <dbReference type="ARBA" id="ARBA00023242"/>
    </source>
</evidence>
<evidence type="ECO:0000256" key="10">
    <source>
        <dbReference type="ARBA" id="ARBA00047444"/>
    </source>
</evidence>
<feature type="region of interest" description="Disordered" evidence="13">
    <location>
        <begin position="619"/>
        <end position="680"/>
    </location>
</feature>